<sequence length="62" mass="6767">MFGAAPDLNSLSTRGALAKGNKKRERKDPTRIPLPQHTTHPQTTLPHCLGLDICAENLCSDE</sequence>
<organism evidence="2 3">
    <name type="scientific">Portunus trituberculatus</name>
    <name type="common">Swimming crab</name>
    <name type="synonym">Neptunus trituberculatus</name>
    <dbReference type="NCBI Taxonomy" id="210409"/>
    <lineage>
        <taxon>Eukaryota</taxon>
        <taxon>Metazoa</taxon>
        <taxon>Ecdysozoa</taxon>
        <taxon>Arthropoda</taxon>
        <taxon>Crustacea</taxon>
        <taxon>Multicrustacea</taxon>
        <taxon>Malacostraca</taxon>
        <taxon>Eumalacostraca</taxon>
        <taxon>Eucarida</taxon>
        <taxon>Decapoda</taxon>
        <taxon>Pleocyemata</taxon>
        <taxon>Brachyura</taxon>
        <taxon>Eubrachyura</taxon>
        <taxon>Portunoidea</taxon>
        <taxon>Portunidae</taxon>
        <taxon>Portuninae</taxon>
        <taxon>Portunus</taxon>
    </lineage>
</organism>
<reference evidence="2 3" key="1">
    <citation type="submission" date="2019-05" db="EMBL/GenBank/DDBJ databases">
        <title>Another draft genome of Portunus trituberculatus and its Hox gene families provides insights of decapod evolution.</title>
        <authorList>
            <person name="Jeong J.-H."/>
            <person name="Song I."/>
            <person name="Kim S."/>
            <person name="Choi T."/>
            <person name="Kim D."/>
            <person name="Ryu S."/>
            <person name="Kim W."/>
        </authorList>
    </citation>
    <scope>NUCLEOTIDE SEQUENCE [LARGE SCALE GENOMIC DNA]</scope>
    <source>
        <tissue evidence="2">Muscle</tissue>
    </source>
</reference>
<dbReference type="Proteomes" id="UP000324222">
    <property type="component" value="Unassembled WGS sequence"/>
</dbReference>
<gene>
    <name evidence="2" type="ORF">E2C01_002668</name>
</gene>
<evidence type="ECO:0000313" key="3">
    <source>
        <dbReference type="Proteomes" id="UP000324222"/>
    </source>
</evidence>
<keyword evidence="3" id="KW-1185">Reference proteome</keyword>
<protein>
    <submittedName>
        <fullName evidence="2">Uncharacterized protein</fullName>
    </submittedName>
</protein>
<feature type="region of interest" description="Disordered" evidence="1">
    <location>
        <begin position="1"/>
        <end position="42"/>
    </location>
</feature>
<accession>A0A5B7CMS6</accession>
<comment type="caution">
    <text evidence="2">The sequence shown here is derived from an EMBL/GenBank/DDBJ whole genome shotgun (WGS) entry which is preliminary data.</text>
</comment>
<dbReference type="AlphaFoldDB" id="A0A5B7CMS6"/>
<evidence type="ECO:0000313" key="2">
    <source>
        <dbReference type="EMBL" id="MPC10044.1"/>
    </source>
</evidence>
<feature type="compositionally biased region" description="Low complexity" evidence="1">
    <location>
        <begin position="33"/>
        <end position="42"/>
    </location>
</feature>
<evidence type="ECO:0000256" key="1">
    <source>
        <dbReference type="SAM" id="MobiDB-lite"/>
    </source>
</evidence>
<dbReference type="EMBL" id="VSRR010000098">
    <property type="protein sequence ID" value="MPC10044.1"/>
    <property type="molecule type" value="Genomic_DNA"/>
</dbReference>
<proteinExistence type="predicted"/>
<name>A0A5B7CMS6_PORTR</name>